<dbReference type="SMART" id="SM00233">
    <property type="entry name" value="PH"/>
    <property type="match status" value="2"/>
</dbReference>
<dbReference type="OrthoDB" id="5563754at2759"/>
<dbReference type="Proteomes" id="UP000193498">
    <property type="component" value="Unassembled WGS sequence"/>
</dbReference>
<organism evidence="3 4">
    <name type="scientific">Basidiobolus meristosporus CBS 931.73</name>
    <dbReference type="NCBI Taxonomy" id="1314790"/>
    <lineage>
        <taxon>Eukaryota</taxon>
        <taxon>Fungi</taxon>
        <taxon>Fungi incertae sedis</taxon>
        <taxon>Zoopagomycota</taxon>
        <taxon>Entomophthoromycotina</taxon>
        <taxon>Basidiobolomycetes</taxon>
        <taxon>Basidiobolales</taxon>
        <taxon>Basidiobolaceae</taxon>
        <taxon>Basidiobolus</taxon>
    </lineage>
</organism>
<evidence type="ECO:0000256" key="1">
    <source>
        <dbReference type="SAM" id="MobiDB-lite"/>
    </source>
</evidence>
<dbReference type="Gene3D" id="2.30.29.30">
    <property type="entry name" value="Pleckstrin-homology domain (PH domain)/Phosphotyrosine-binding domain (PTB)"/>
    <property type="match status" value="1"/>
</dbReference>
<feature type="domain" description="PH" evidence="2">
    <location>
        <begin position="172"/>
        <end position="288"/>
    </location>
</feature>
<dbReference type="InterPro" id="IPR058155">
    <property type="entry name" value="Skg3/CAF120-like_PH"/>
</dbReference>
<feature type="compositionally biased region" description="Polar residues" evidence="1">
    <location>
        <begin position="510"/>
        <end position="527"/>
    </location>
</feature>
<evidence type="ECO:0000259" key="2">
    <source>
        <dbReference type="PROSITE" id="PS50003"/>
    </source>
</evidence>
<protein>
    <recommendedName>
        <fullName evidence="2">PH domain-containing protein</fullName>
    </recommendedName>
</protein>
<evidence type="ECO:0000313" key="3">
    <source>
        <dbReference type="EMBL" id="ORY03364.1"/>
    </source>
</evidence>
<dbReference type="EMBL" id="MCFE01000047">
    <property type="protein sequence ID" value="ORY03364.1"/>
    <property type="molecule type" value="Genomic_DNA"/>
</dbReference>
<dbReference type="SUPFAM" id="SSF50729">
    <property type="entry name" value="PH domain-like"/>
    <property type="match status" value="2"/>
</dbReference>
<dbReference type="STRING" id="1314790.A0A1Y1YZS2"/>
<reference evidence="3 4" key="1">
    <citation type="submission" date="2016-07" db="EMBL/GenBank/DDBJ databases">
        <title>Pervasive Adenine N6-methylation of Active Genes in Fungi.</title>
        <authorList>
            <consortium name="DOE Joint Genome Institute"/>
            <person name="Mondo S.J."/>
            <person name="Dannebaum R.O."/>
            <person name="Kuo R.C."/>
            <person name="Labutti K."/>
            <person name="Haridas S."/>
            <person name="Kuo A."/>
            <person name="Salamov A."/>
            <person name="Ahrendt S.R."/>
            <person name="Lipzen A."/>
            <person name="Sullivan W."/>
            <person name="Andreopoulos W.B."/>
            <person name="Clum A."/>
            <person name="Lindquist E."/>
            <person name="Daum C."/>
            <person name="Ramamoorthy G.K."/>
            <person name="Gryganskyi A."/>
            <person name="Culley D."/>
            <person name="Magnuson J.K."/>
            <person name="James T.Y."/>
            <person name="O'Malley M.A."/>
            <person name="Stajich J.E."/>
            <person name="Spatafora J.W."/>
            <person name="Visel A."/>
            <person name="Grigoriev I.V."/>
        </authorList>
    </citation>
    <scope>NUCLEOTIDE SEQUENCE [LARGE SCALE GENOMIC DNA]</scope>
    <source>
        <strain evidence="3 4">CBS 931.73</strain>
    </source>
</reference>
<dbReference type="AlphaFoldDB" id="A0A1Y1YZS2"/>
<keyword evidence="4" id="KW-1185">Reference proteome</keyword>
<feature type="region of interest" description="Disordered" evidence="1">
    <location>
        <begin position="357"/>
        <end position="567"/>
    </location>
</feature>
<dbReference type="InParanoid" id="A0A1Y1YZS2"/>
<name>A0A1Y1YZS2_9FUNG</name>
<dbReference type="Pfam" id="PF25381">
    <property type="entry name" value="PH_26"/>
    <property type="match status" value="1"/>
</dbReference>
<proteinExistence type="predicted"/>
<dbReference type="PROSITE" id="PS50003">
    <property type="entry name" value="PH_DOMAIN"/>
    <property type="match status" value="2"/>
</dbReference>
<feature type="compositionally biased region" description="Acidic residues" evidence="1">
    <location>
        <begin position="387"/>
        <end position="407"/>
    </location>
</feature>
<comment type="caution">
    <text evidence="3">The sequence shown here is derived from an EMBL/GenBank/DDBJ whole genome shotgun (WGS) entry which is preliminary data.</text>
</comment>
<sequence>MQDEELAQQEYQIPEDVLSVLPYFDGFTTKFYMHGFLHKKNESTPDGRPFKMRDWTRWYVELCGPVMIFWRATPEYTTSNVEKLKALVAPNFLNVSDSIVNVTQEQDGRKFVFSLNTSGANCFYMETGSFNELNDWVCAIRLSSYEMAKLHHMYTYVILTRPNFANHFSTYHTFTEGQLQIKYAGASQWRQCWAVLDNSNAASPGGPQVQFFEDNHSGPFLTLRKAYQAYSVYPERPELSDVSGIFKVEGTIDINIDNNGIRPEFIIMSAETPDDMARWVVAIFDAYKLLGRPEQLDIPPAPSDAQNLFLDVAQVNHLDMARNNSMDCKRLFENVLTGNNEPLHEQMMNMKLENAPKVTRTATKSSVSFAPNTKKNGKKPKAVLPSDSEESDEEVMVEESDSDDDDGLFISAPATQQYENTSARSERESVELQAQSLSKVPKAKKQLASESESDSDDGELFKKAPGVQQQEKIESIAGGESNDLTASASAKALKAKKQLASDSEEESDVDGTQQHEVGPTTENTTANLKVPKAKKQLASESEEDSDDGELFTGVRSTQQHGKYESFL</sequence>
<dbReference type="InterPro" id="IPR001849">
    <property type="entry name" value="PH_domain"/>
</dbReference>
<accession>A0A1Y1YZS2</accession>
<feature type="compositionally biased region" description="Polar residues" evidence="1">
    <location>
        <begin position="360"/>
        <end position="374"/>
    </location>
</feature>
<feature type="compositionally biased region" description="Polar residues" evidence="1">
    <location>
        <begin position="413"/>
        <end position="423"/>
    </location>
</feature>
<gene>
    <name evidence="3" type="ORF">K493DRAFT_70856</name>
</gene>
<feature type="compositionally biased region" description="Acidic residues" evidence="1">
    <location>
        <begin position="540"/>
        <end position="549"/>
    </location>
</feature>
<dbReference type="Pfam" id="PF00169">
    <property type="entry name" value="PH"/>
    <property type="match status" value="1"/>
</dbReference>
<dbReference type="InterPro" id="IPR011993">
    <property type="entry name" value="PH-like_dom_sf"/>
</dbReference>
<feature type="domain" description="PH" evidence="2">
    <location>
        <begin position="30"/>
        <end position="145"/>
    </location>
</feature>
<evidence type="ECO:0000313" key="4">
    <source>
        <dbReference type="Proteomes" id="UP000193498"/>
    </source>
</evidence>